<evidence type="ECO:0000259" key="7">
    <source>
        <dbReference type="PROSITE" id="PS51935"/>
    </source>
</evidence>
<dbReference type="InterPro" id="IPR038765">
    <property type="entry name" value="Papain-like_cys_pep_sf"/>
</dbReference>
<comment type="similarity">
    <text evidence="1">Belongs to the peptidase C40 family.</text>
</comment>
<dbReference type="PROSITE" id="PS51257">
    <property type="entry name" value="PROKAR_LIPOPROTEIN"/>
    <property type="match status" value="1"/>
</dbReference>
<reference evidence="8" key="1">
    <citation type="submission" date="2021-02" db="EMBL/GenBank/DDBJ databases">
        <title>Salinimicrobium sp. nov. isolated from seawater in Tongyeong, Republic of Korea.</title>
        <authorList>
            <person name="Lee S.-J."/>
        </authorList>
    </citation>
    <scope>NUCLEOTIDE SEQUENCE</scope>
    <source>
        <strain evidence="8">HN-2-9-2</strain>
    </source>
</reference>
<dbReference type="RefSeq" id="WP_265165350.1">
    <property type="nucleotide sequence ID" value="NZ_CP069620.1"/>
</dbReference>
<keyword evidence="5" id="KW-0732">Signal</keyword>
<keyword evidence="2" id="KW-0645">Protease</keyword>
<keyword evidence="4" id="KW-0788">Thiol protease</keyword>
<gene>
    <name evidence="8" type="ORF">JRG66_07600</name>
</gene>
<evidence type="ECO:0000313" key="9">
    <source>
        <dbReference type="Proteomes" id="UP001163981"/>
    </source>
</evidence>
<dbReference type="Proteomes" id="UP001163981">
    <property type="component" value="Chromosome"/>
</dbReference>
<evidence type="ECO:0000313" key="8">
    <source>
        <dbReference type="EMBL" id="UZH56708.1"/>
    </source>
</evidence>
<sequence>MTFLNRCVYALILAVAFIGCNDAKQDPITNNENPTDAFIKDVQGEYAPDRRVARFDVTGEEYEGKFVLRGETTNHEALARLKQKLDSAQIKYVDSIQVYPSKGLEGETNALVRISVANLRSNPQHSAELATQATLGTPLKVLKKEGEWYLVQTPDKYLSWVDHGGISLLSDKEFRRWKAAEKVIFTEAYGQVNKEASENSEVVSDAVAGNIFVLRGVKNGFFEVEYPDDRTGFINTSEAQKYSDWIDNLEISEENLVKTSKEFMGLPYLWGGTSAKGVDCSGYTKTVFFMNGLIIPRDASQQVHAGMLVDSTKNFEKLQKGDLLFFGTPEKDGNKEKVVHVGMWIGDNQFIHSSGRVQVSSMDSEAPNFDEFNYNRYLRTKRYLNHEDHSIIYLTVSDLFGR</sequence>
<dbReference type="EMBL" id="CP069620">
    <property type="protein sequence ID" value="UZH56708.1"/>
    <property type="molecule type" value="Genomic_DNA"/>
</dbReference>
<dbReference type="SUPFAM" id="SSF54001">
    <property type="entry name" value="Cysteine proteinases"/>
    <property type="match status" value="1"/>
</dbReference>
<dbReference type="Gene3D" id="2.30.30.40">
    <property type="entry name" value="SH3 Domains"/>
    <property type="match status" value="2"/>
</dbReference>
<accession>A0ABY6NV69</accession>
<dbReference type="Gene3D" id="3.90.1720.10">
    <property type="entry name" value="endopeptidase domain like (from Nostoc punctiforme)"/>
    <property type="match status" value="1"/>
</dbReference>
<evidence type="ECO:0000256" key="2">
    <source>
        <dbReference type="ARBA" id="ARBA00022670"/>
    </source>
</evidence>
<evidence type="ECO:0000256" key="5">
    <source>
        <dbReference type="SAM" id="SignalP"/>
    </source>
</evidence>
<feature type="domain" description="NlpC/P60" evidence="7">
    <location>
        <begin position="250"/>
        <end position="384"/>
    </location>
</feature>
<dbReference type="Pfam" id="PF00877">
    <property type="entry name" value="NLPC_P60"/>
    <property type="match status" value="1"/>
</dbReference>
<evidence type="ECO:0000259" key="6">
    <source>
        <dbReference type="PROSITE" id="PS51781"/>
    </source>
</evidence>
<dbReference type="Pfam" id="PF08239">
    <property type="entry name" value="SH3_3"/>
    <property type="match status" value="1"/>
</dbReference>
<dbReference type="PANTHER" id="PTHR47053">
    <property type="entry name" value="MUREIN DD-ENDOPEPTIDASE MEPH-RELATED"/>
    <property type="match status" value="1"/>
</dbReference>
<dbReference type="InterPro" id="IPR003646">
    <property type="entry name" value="SH3-like_bac-type"/>
</dbReference>
<name>A0ABY6NV69_9FLAO</name>
<keyword evidence="9" id="KW-1185">Reference proteome</keyword>
<feature type="chain" id="PRO_5046880205" evidence="5">
    <location>
        <begin position="24"/>
        <end position="402"/>
    </location>
</feature>
<keyword evidence="3" id="KW-0378">Hydrolase</keyword>
<dbReference type="PROSITE" id="PS51781">
    <property type="entry name" value="SH3B"/>
    <property type="match status" value="1"/>
</dbReference>
<organism evidence="8 9">
    <name type="scientific">Salinimicrobium tongyeongense</name>
    <dbReference type="NCBI Taxonomy" id="2809707"/>
    <lineage>
        <taxon>Bacteria</taxon>
        <taxon>Pseudomonadati</taxon>
        <taxon>Bacteroidota</taxon>
        <taxon>Flavobacteriia</taxon>
        <taxon>Flavobacteriales</taxon>
        <taxon>Flavobacteriaceae</taxon>
        <taxon>Salinimicrobium</taxon>
    </lineage>
</organism>
<evidence type="ECO:0000256" key="1">
    <source>
        <dbReference type="ARBA" id="ARBA00007074"/>
    </source>
</evidence>
<dbReference type="InterPro" id="IPR051202">
    <property type="entry name" value="Peptidase_C40"/>
</dbReference>
<feature type="signal peptide" evidence="5">
    <location>
        <begin position="1"/>
        <end position="23"/>
    </location>
</feature>
<dbReference type="InterPro" id="IPR000064">
    <property type="entry name" value="NLP_P60_dom"/>
</dbReference>
<feature type="domain" description="SH3b" evidence="6">
    <location>
        <begin position="107"/>
        <end position="170"/>
    </location>
</feature>
<proteinExistence type="inferred from homology"/>
<dbReference type="PROSITE" id="PS51935">
    <property type="entry name" value="NLPC_P60"/>
    <property type="match status" value="1"/>
</dbReference>
<protein>
    <submittedName>
        <fullName evidence="8">C40 family peptidase</fullName>
    </submittedName>
</protein>
<evidence type="ECO:0000256" key="4">
    <source>
        <dbReference type="ARBA" id="ARBA00022807"/>
    </source>
</evidence>
<evidence type="ECO:0000256" key="3">
    <source>
        <dbReference type="ARBA" id="ARBA00022801"/>
    </source>
</evidence>
<dbReference type="PANTHER" id="PTHR47053:SF1">
    <property type="entry name" value="MUREIN DD-ENDOPEPTIDASE MEPH-RELATED"/>
    <property type="match status" value="1"/>
</dbReference>